<organism evidence="2 3">
    <name type="scientific">Porites lobata</name>
    <dbReference type="NCBI Taxonomy" id="104759"/>
    <lineage>
        <taxon>Eukaryota</taxon>
        <taxon>Metazoa</taxon>
        <taxon>Cnidaria</taxon>
        <taxon>Anthozoa</taxon>
        <taxon>Hexacorallia</taxon>
        <taxon>Scleractinia</taxon>
        <taxon>Fungiina</taxon>
        <taxon>Poritidae</taxon>
        <taxon>Porites</taxon>
    </lineage>
</organism>
<dbReference type="InterPro" id="IPR058913">
    <property type="entry name" value="Integrase_dom_put"/>
</dbReference>
<dbReference type="PANTHER" id="PTHR46791">
    <property type="entry name" value="EXPRESSED PROTEIN"/>
    <property type="match status" value="1"/>
</dbReference>
<sequence>MEKIDPEWIREQVVIGRKTHREISEALKVRLGINRGLSERSVRRFCENYGIHYRSGLDSTALASATVGAIQKVGPTWGRKMLKGYFRKQGVNICSKRIGASLASVAPVYHQQRLTRTERATNPLPYYAQYFGHKIHMDQNEKIAMYGVTHVCATDGYSGRVVSHALMPVKNNLLIYEHVFRPAVLLHGVWDQVRVDMGAEFYLTLFVQDILSPHRQNTSRAPYVQTNSKQNHTAERIWVEMNARVNYPVKRILNALVNDENINIDDEATKFCVSWVTSRVCQVGSQQVIDAWNNHPIPGKGVPDELMKTNKQSVPIPESYVPSTEQAVQMYEQRGRSLTQWSKLGNDPLEGNVDLMSQRCYQFHEQFPSFNSIFHEAVNNNQTPFRNAVTTFCDITYQLAS</sequence>
<dbReference type="Proteomes" id="UP001159405">
    <property type="component" value="Unassembled WGS sequence"/>
</dbReference>
<dbReference type="Pfam" id="PF24764">
    <property type="entry name" value="rva_4"/>
    <property type="match status" value="1"/>
</dbReference>
<evidence type="ECO:0000313" key="2">
    <source>
        <dbReference type="EMBL" id="CAH3040923.1"/>
    </source>
</evidence>
<dbReference type="EMBL" id="CALNXK010000008">
    <property type="protein sequence ID" value="CAH3040923.1"/>
    <property type="molecule type" value="Genomic_DNA"/>
</dbReference>
<dbReference type="PANTHER" id="PTHR46791:SF5">
    <property type="entry name" value="CLR5 DOMAIN-CONTAINING PROTEIN-RELATED"/>
    <property type="match status" value="1"/>
</dbReference>
<proteinExistence type="predicted"/>
<evidence type="ECO:0000259" key="1">
    <source>
        <dbReference type="Pfam" id="PF24764"/>
    </source>
</evidence>
<name>A0ABN8N3X3_9CNID</name>
<protein>
    <recommendedName>
        <fullName evidence="1">Integrase core domain-containing protein</fullName>
    </recommendedName>
</protein>
<gene>
    <name evidence="2" type="ORF">PLOB_00045573</name>
</gene>
<feature type="domain" description="Integrase core" evidence="1">
    <location>
        <begin position="135"/>
        <end position="297"/>
    </location>
</feature>
<evidence type="ECO:0000313" key="3">
    <source>
        <dbReference type="Proteomes" id="UP001159405"/>
    </source>
</evidence>
<accession>A0ABN8N3X3</accession>
<reference evidence="2 3" key="1">
    <citation type="submission" date="2022-05" db="EMBL/GenBank/DDBJ databases">
        <authorList>
            <consortium name="Genoscope - CEA"/>
            <person name="William W."/>
        </authorList>
    </citation>
    <scope>NUCLEOTIDE SEQUENCE [LARGE SCALE GENOMIC DNA]</scope>
</reference>
<comment type="caution">
    <text evidence="2">The sequence shown here is derived from an EMBL/GenBank/DDBJ whole genome shotgun (WGS) entry which is preliminary data.</text>
</comment>
<keyword evidence="3" id="KW-1185">Reference proteome</keyword>